<dbReference type="GO" id="GO:0006952">
    <property type="term" value="P:defense response"/>
    <property type="evidence" value="ECO:0007669"/>
    <property type="project" value="InterPro"/>
</dbReference>
<feature type="domain" description="Bet v I/Major latex protein" evidence="3">
    <location>
        <begin position="2"/>
        <end position="131"/>
    </location>
</feature>
<dbReference type="GO" id="GO:0005634">
    <property type="term" value="C:nucleus"/>
    <property type="evidence" value="ECO:0007669"/>
    <property type="project" value="TreeGrafter"/>
</dbReference>
<dbReference type="InterPro" id="IPR023393">
    <property type="entry name" value="START-like_dom_sf"/>
</dbReference>
<dbReference type="AlphaFoldDB" id="A0AA88W5U1"/>
<dbReference type="PANTHER" id="PTHR31213">
    <property type="entry name" value="OS08G0374000 PROTEIN-RELATED"/>
    <property type="match status" value="1"/>
</dbReference>
<dbReference type="GO" id="GO:0004864">
    <property type="term" value="F:protein phosphatase inhibitor activity"/>
    <property type="evidence" value="ECO:0007669"/>
    <property type="project" value="TreeGrafter"/>
</dbReference>
<evidence type="ECO:0000259" key="3">
    <source>
        <dbReference type="Pfam" id="PF00407"/>
    </source>
</evidence>
<evidence type="ECO:0000313" key="4">
    <source>
        <dbReference type="EMBL" id="KAK3020305.1"/>
    </source>
</evidence>
<dbReference type="Pfam" id="PF00407">
    <property type="entry name" value="Bet_v_1"/>
    <property type="match status" value="2"/>
</dbReference>
<dbReference type="GO" id="GO:0010427">
    <property type="term" value="F:abscisic acid binding"/>
    <property type="evidence" value="ECO:0007669"/>
    <property type="project" value="TreeGrafter"/>
</dbReference>
<name>A0AA88W5U1_9ASTE</name>
<evidence type="ECO:0000313" key="5">
    <source>
        <dbReference type="Proteomes" id="UP001188597"/>
    </source>
</evidence>
<comment type="caution">
    <text evidence="4">The sequence shown here is derived from an EMBL/GenBank/DDBJ whole genome shotgun (WGS) entry which is preliminary data.</text>
</comment>
<protein>
    <recommendedName>
        <fullName evidence="3">Bet v I/Major latex protein domain-containing protein</fullName>
    </recommendedName>
</protein>
<dbReference type="CDD" id="cd07816">
    <property type="entry name" value="Bet_v1-like"/>
    <property type="match status" value="1"/>
</dbReference>
<accession>A0AA88W5U1</accession>
<dbReference type="GO" id="GO:0009738">
    <property type="term" value="P:abscisic acid-activated signaling pathway"/>
    <property type="evidence" value="ECO:0007669"/>
    <property type="project" value="TreeGrafter"/>
</dbReference>
<dbReference type="Proteomes" id="UP001188597">
    <property type="component" value="Unassembled WGS sequence"/>
</dbReference>
<dbReference type="GO" id="GO:0038023">
    <property type="term" value="F:signaling receptor activity"/>
    <property type="evidence" value="ECO:0007669"/>
    <property type="project" value="TreeGrafter"/>
</dbReference>
<keyword evidence="2" id="KW-0017">Alkaloid metabolism</keyword>
<gene>
    <name evidence="4" type="ORF">RJ639_046517</name>
</gene>
<evidence type="ECO:0000256" key="2">
    <source>
        <dbReference type="ARBA" id="ARBA00022589"/>
    </source>
</evidence>
<proteinExistence type="inferred from homology"/>
<dbReference type="InterPro" id="IPR050279">
    <property type="entry name" value="Plant_def-hormone_signal"/>
</dbReference>
<dbReference type="InterPro" id="IPR000916">
    <property type="entry name" value="Bet_v_I/MLP"/>
</dbReference>
<dbReference type="GO" id="GO:0009820">
    <property type="term" value="P:alkaloid metabolic process"/>
    <property type="evidence" value="ECO:0007669"/>
    <property type="project" value="UniProtKB-KW"/>
</dbReference>
<feature type="domain" description="Bet v I/Major latex protein" evidence="3">
    <location>
        <begin position="174"/>
        <end position="325"/>
    </location>
</feature>
<reference evidence="4" key="1">
    <citation type="submission" date="2022-12" db="EMBL/GenBank/DDBJ databases">
        <title>Draft genome assemblies for two species of Escallonia (Escalloniales).</title>
        <authorList>
            <person name="Chanderbali A."/>
            <person name="Dervinis C."/>
            <person name="Anghel I."/>
            <person name="Soltis D."/>
            <person name="Soltis P."/>
            <person name="Zapata F."/>
        </authorList>
    </citation>
    <scope>NUCLEOTIDE SEQUENCE</scope>
    <source>
        <strain evidence="4">UCBG64.0493</strain>
        <tissue evidence="4">Leaf</tissue>
    </source>
</reference>
<dbReference type="PANTHER" id="PTHR31213:SF19">
    <property type="entry name" value="BET V I_MAJOR LATEX PROTEIN DOMAIN-CONTAINING PROTEIN"/>
    <property type="match status" value="1"/>
</dbReference>
<dbReference type="SUPFAM" id="SSF55961">
    <property type="entry name" value="Bet v1-like"/>
    <property type="match status" value="2"/>
</dbReference>
<organism evidence="4 5">
    <name type="scientific">Escallonia herrerae</name>
    <dbReference type="NCBI Taxonomy" id="1293975"/>
    <lineage>
        <taxon>Eukaryota</taxon>
        <taxon>Viridiplantae</taxon>
        <taxon>Streptophyta</taxon>
        <taxon>Embryophyta</taxon>
        <taxon>Tracheophyta</taxon>
        <taxon>Spermatophyta</taxon>
        <taxon>Magnoliopsida</taxon>
        <taxon>eudicotyledons</taxon>
        <taxon>Gunneridae</taxon>
        <taxon>Pentapetalae</taxon>
        <taxon>asterids</taxon>
        <taxon>campanulids</taxon>
        <taxon>Escalloniales</taxon>
        <taxon>Escalloniaceae</taxon>
        <taxon>Escallonia</taxon>
    </lineage>
</organism>
<comment type="similarity">
    <text evidence="1">Belongs to the BetVI family.</text>
</comment>
<dbReference type="GO" id="GO:0005737">
    <property type="term" value="C:cytoplasm"/>
    <property type="evidence" value="ECO:0007669"/>
    <property type="project" value="TreeGrafter"/>
</dbReference>
<dbReference type="Gene3D" id="3.30.530.20">
    <property type="match status" value="2"/>
</dbReference>
<sequence>MKGELSQESEVKVGANMVWEVYGGLQLGKIVNDLLPDVVGTVEVVEGDGGVGTVVKLTFPRGTPGPSYMKERFTRIDDEKRIKETELIEGGFKELGFLSFRVRLEILEKNAESSIIRSTVEYEVAEEHAANAAFVSTKPFEDMAWRAAYHLISSGALFYLLHDVVVCCSCWKMFGTISEEIEVNVPASKAWEVYGTLELAKVAAEGLPDALDKIEVLQGDGNAGTVLKLTFPPATPVFTSYKEKFTIVDHVKKMKEAEVIEGGYLDLGFNLYRVRFEIIEKSALSCITRTTIEYDVKEEAAANASFVSIEPLLNIMKIAADHLLKINNSQVS</sequence>
<dbReference type="EMBL" id="JAVXUP010000820">
    <property type="protein sequence ID" value="KAK3020305.1"/>
    <property type="molecule type" value="Genomic_DNA"/>
</dbReference>
<keyword evidence="5" id="KW-1185">Reference proteome</keyword>
<evidence type="ECO:0000256" key="1">
    <source>
        <dbReference type="ARBA" id="ARBA00009744"/>
    </source>
</evidence>